<dbReference type="EMBL" id="CP013244">
    <property type="protein sequence ID" value="ANP47305.1"/>
    <property type="molecule type" value="Genomic_DNA"/>
</dbReference>
<evidence type="ECO:0000313" key="4">
    <source>
        <dbReference type="Proteomes" id="UP000092498"/>
    </source>
</evidence>
<feature type="transmembrane region" description="Helical" evidence="1">
    <location>
        <begin position="21"/>
        <end position="38"/>
    </location>
</feature>
<dbReference type="Proteomes" id="UP000092498">
    <property type="component" value="Chromosome"/>
</dbReference>
<dbReference type="Gene3D" id="3.60.10.10">
    <property type="entry name" value="Endonuclease/exonuclease/phosphatase"/>
    <property type="match status" value="1"/>
</dbReference>
<dbReference type="InterPro" id="IPR036691">
    <property type="entry name" value="Endo/exonu/phosph_ase_sf"/>
</dbReference>
<organism evidence="3 4">
    <name type="scientific">Candidatus Viadribacter manganicus</name>
    <dbReference type="NCBI Taxonomy" id="1759059"/>
    <lineage>
        <taxon>Bacteria</taxon>
        <taxon>Pseudomonadati</taxon>
        <taxon>Pseudomonadota</taxon>
        <taxon>Alphaproteobacteria</taxon>
        <taxon>Hyphomonadales</taxon>
        <taxon>Hyphomonadaceae</taxon>
        <taxon>Candidatus Viadribacter</taxon>
    </lineage>
</organism>
<evidence type="ECO:0000259" key="2">
    <source>
        <dbReference type="Pfam" id="PF03372"/>
    </source>
</evidence>
<feature type="transmembrane region" description="Helical" evidence="1">
    <location>
        <begin position="44"/>
        <end position="62"/>
    </location>
</feature>
<dbReference type="KEGG" id="cbot:ATE48_15965"/>
<dbReference type="AlphaFoldDB" id="A0A1B1AL86"/>
<evidence type="ECO:0000256" key="1">
    <source>
        <dbReference type="SAM" id="Phobius"/>
    </source>
</evidence>
<keyword evidence="1" id="KW-1133">Transmembrane helix</keyword>
<dbReference type="InParanoid" id="A0A1B1AL86"/>
<dbReference type="OrthoDB" id="3808618at2"/>
<dbReference type="GO" id="GO:0003824">
    <property type="term" value="F:catalytic activity"/>
    <property type="evidence" value="ECO:0007669"/>
    <property type="project" value="InterPro"/>
</dbReference>
<dbReference type="STRING" id="1759059.ATE48_15965"/>
<proteinExistence type="predicted"/>
<keyword evidence="1" id="KW-0472">Membrane</keyword>
<gene>
    <name evidence="3" type="ORF">ATE48_15965</name>
</gene>
<reference evidence="3 4" key="1">
    <citation type="submission" date="2015-11" db="EMBL/GenBank/DDBJ databases">
        <title>Whole-Genome Sequence of Candidatus Oderbacter manganicum from the National Park Lower Oder Valley, Germany.</title>
        <authorList>
            <person name="Braun B."/>
            <person name="Liere K."/>
            <person name="Szewzyk U."/>
        </authorList>
    </citation>
    <scope>NUCLEOTIDE SEQUENCE [LARGE SCALE GENOMIC DNA]</scope>
    <source>
        <strain evidence="3 4">OTSz_A_272</strain>
    </source>
</reference>
<protein>
    <recommendedName>
        <fullName evidence="2">Endonuclease/exonuclease/phosphatase domain-containing protein</fullName>
    </recommendedName>
</protein>
<dbReference type="InterPro" id="IPR005135">
    <property type="entry name" value="Endo/exonuclease/phosphatase"/>
</dbReference>
<accession>A0A1B1AL86</accession>
<feature type="domain" description="Endonuclease/exonuclease/phosphatase" evidence="2">
    <location>
        <begin position="105"/>
        <end position="306"/>
    </location>
</feature>
<name>A0A1B1AL86_9PROT</name>
<dbReference type="RefSeq" id="WP_066773198.1">
    <property type="nucleotide sequence ID" value="NZ_CP013244.1"/>
</dbReference>
<dbReference type="Pfam" id="PF03372">
    <property type="entry name" value="Exo_endo_phos"/>
    <property type="match status" value="1"/>
</dbReference>
<evidence type="ECO:0000313" key="3">
    <source>
        <dbReference type="EMBL" id="ANP47305.1"/>
    </source>
</evidence>
<dbReference type="SUPFAM" id="SSF56219">
    <property type="entry name" value="DNase I-like"/>
    <property type="match status" value="1"/>
</dbReference>
<keyword evidence="4" id="KW-1185">Reference proteome</keyword>
<keyword evidence="1" id="KW-0812">Transmembrane</keyword>
<sequence length="317" mass="34908">MAPGSTIAFARRIGPALLGRVTLLLAVLAWGGALSPFLDGLNHFAPFWLAFAVAASLACLALNARGWAAYCAIAALAQATIIAPEFLRPTSAPVAAGERTIRVVWLNTWLGSRPSGDVLHYLAEADADFLLVSELHDEGQPQFQRLRALYPTVIRCEGGHDCNTFIFARRRALSQQTRTGLRASMGEFDIDGAPLRLIAAHVARPNPPQRQQQEFTALRQLIGADTSNVILAGDFNSTPWSFGLRRFDHGANLQRYTRALPTWPAQAWTRFYLPAIAPFLPIDHAYSGANWRLVSLQRGRKTSSDHYPIEATFTYVE</sequence>